<accession>A0ABT1GY06</accession>
<proteinExistence type="predicted"/>
<dbReference type="EMBL" id="JAMTCG010000002">
    <property type="protein sequence ID" value="MCP2159872.1"/>
    <property type="molecule type" value="Genomic_DNA"/>
</dbReference>
<dbReference type="Proteomes" id="UP001205740">
    <property type="component" value="Unassembled WGS sequence"/>
</dbReference>
<dbReference type="RefSeq" id="WP_253653466.1">
    <property type="nucleotide sequence ID" value="NZ_BAAAOE010000001.1"/>
</dbReference>
<evidence type="ECO:0000313" key="2">
    <source>
        <dbReference type="Proteomes" id="UP001205740"/>
    </source>
</evidence>
<evidence type="ECO:0000313" key="1">
    <source>
        <dbReference type="EMBL" id="MCP2159872.1"/>
    </source>
</evidence>
<comment type="caution">
    <text evidence="1">The sequence shown here is derived from an EMBL/GenBank/DDBJ whole genome shotgun (WGS) entry which is preliminary data.</text>
</comment>
<reference evidence="1 2" key="1">
    <citation type="submission" date="2022-06" db="EMBL/GenBank/DDBJ databases">
        <title>Genomic Encyclopedia of Archaeal and Bacterial Type Strains, Phase II (KMG-II): from individual species to whole genera.</title>
        <authorList>
            <person name="Goeker M."/>
        </authorList>
    </citation>
    <scope>NUCLEOTIDE SEQUENCE [LARGE SCALE GENOMIC DNA]</scope>
    <source>
        <strain evidence="1 2">DSM 45037</strain>
    </source>
</reference>
<protein>
    <submittedName>
        <fullName evidence="1">Uncharacterized protein</fullName>
    </submittedName>
</protein>
<organism evidence="1 2">
    <name type="scientific">Williamsia serinedens</name>
    <dbReference type="NCBI Taxonomy" id="391736"/>
    <lineage>
        <taxon>Bacteria</taxon>
        <taxon>Bacillati</taxon>
        <taxon>Actinomycetota</taxon>
        <taxon>Actinomycetes</taxon>
        <taxon>Mycobacteriales</taxon>
        <taxon>Nocardiaceae</taxon>
        <taxon>Williamsia</taxon>
    </lineage>
</organism>
<gene>
    <name evidence="1" type="ORF">LX12_001051</name>
</gene>
<sequence>MSELGGAPRDAADRPVVNAVVGLPDGKGMCIETRTETETAIEMLAANGHVVRITVRPGGEIVVATDGLDRSGHVVTVDSDGVVAPEPMPVR</sequence>
<keyword evidence="2" id="KW-1185">Reference proteome</keyword>
<name>A0ABT1GY06_9NOCA</name>